<dbReference type="Proteomes" id="UP000019267">
    <property type="component" value="Chromosome"/>
</dbReference>
<dbReference type="HOGENOM" id="CLU_089696_1_1_14"/>
<keyword evidence="3" id="KW-0460">Magnesium</keyword>
<keyword evidence="1" id="KW-0808">Transferase</keyword>
<accession>W6A7Y5</accession>
<dbReference type="InterPro" id="IPR004568">
    <property type="entry name" value="Ppantetheine-prot_Trfase_dom"/>
</dbReference>
<dbReference type="NCBIfam" id="TIGR00556">
    <property type="entry name" value="pantethn_trn"/>
    <property type="match status" value="1"/>
</dbReference>
<keyword evidence="2" id="KW-0479">Metal-binding</keyword>
<dbReference type="GO" id="GO:0008897">
    <property type="term" value="F:holo-[acyl-carrier-protein] synthase activity"/>
    <property type="evidence" value="ECO:0007669"/>
    <property type="project" value="InterPro"/>
</dbReference>
<dbReference type="EMBL" id="CP006681">
    <property type="protein sequence ID" value="AHI53101.1"/>
    <property type="molecule type" value="Genomic_DNA"/>
</dbReference>
<dbReference type="SUPFAM" id="SSF56214">
    <property type="entry name" value="4'-phosphopantetheinyl transferase"/>
    <property type="match status" value="1"/>
</dbReference>
<evidence type="ECO:0000259" key="4">
    <source>
        <dbReference type="Pfam" id="PF01648"/>
    </source>
</evidence>
<dbReference type="eggNOG" id="COG0736">
    <property type="taxonomic scope" value="Bacteria"/>
</dbReference>
<evidence type="ECO:0000256" key="1">
    <source>
        <dbReference type="ARBA" id="ARBA00022679"/>
    </source>
</evidence>
<name>W6A7Y5_9MOLU</name>
<dbReference type="GO" id="GO:0000287">
    <property type="term" value="F:magnesium ion binding"/>
    <property type="evidence" value="ECO:0007669"/>
    <property type="project" value="InterPro"/>
</dbReference>
<evidence type="ECO:0000256" key="2">
    <source>
        <dbReference type="ARBA" id="ARBA00022723"/>
    </source>
</evidence>
<feature type="domain" description="4'-phosphopantetheinyl transferase" evidence="4">
    <location>
        <begin position="4"/>
        <end position="103"/>
    </location>
</feature>
<evidence type="ECO:0000313" key="5">
    <source>
        <dbReference type="EMBL" id="AHI53101.1"/>
    </source>
</evidence>
<dbReference type="KEGG" id="scq:SCULI_v1c07600"/>
<proteinExistence type="predicted"/>
<dbReference type="PATRIC" id="fig|1276246.3.peg.758"/>
<dbReference type="OrthoDB" id="389495at2"/>
<evidence type="ECO:0000313" key="6">
    <source>
        <dbReference type="Proteomes" id="UP000019267"/>
    </source>
</evidence>
<dbReference type="Pfam" id="PF01648">
    <property type="entry name" value="ACPS"/>
    <property type="match status" value="1"/>
</dbReference>
<protein>
    <submittedName>
        <fullName evidence="5">Holo-[acyl-carrier-protein] synthase</fullName>
    </submittedName>
</protein>
<reference evidence="5 6" key="1">
    <citation type="journal article" date="2014" name="Genome Biol. Evol.">
        <title>Molecular evolution of the substrate utilization strategies and putative virulence factors in mosquito-associated Spiroplasma species.</title>
        <authorList>
            <person name="Chang T.H."/>
            <person name="Lo W.S."/>
            <person name="Ku C."/>
            <person name="Chen L.L."/>
            <person name="Kuo C.H."/>
        </authorList>
    </citation>
    <scope>NUCLEOTIDE SEQUENCE [LARGE SCALE GENOMIC DNA]</scope>
    <source>
        <strain evidence="5">AES-1</strain>
    </source>
</reference>
<sequence>MSKIGIDIVQIDRIKLEEKYVAQILHPDEYQFFEALTLVEAKKQFLAGRWAAKEAIFKVIDLNIAPKSISIGYKDNKPVVLTDNLSHIEISISHEKDYAVSVALNLVN</sequence>
<dbReference type="STRING" id="1276246.SCULI_v1c07600"/>
<gene>
    <name evidence="5" type="primary">acpS</name>
    <name evidence="5" type="ORF">SCULI_v1c07600</name>
</gene>
<dbReference type="RefSeq" id="WP_025363330.1">
    <property type="nucleotide sequence ID" value="NZ_CP006681.1"/>
</dbReference>
<organism evidence="5 6">
    <name type="scientific">Spiroplasma culicicola AES-1</name>
    <dbReference type="NCBI Taxonomy" id="1276246"/>
    <lineage>
        <taxon>Bacteria</taxon>
        <taxon>Bacillati</taxon>
        <taxon>Mycoplasmatota</taxon>
        <taxon>Mollicutes</taxon>
        <taxon>Entomoplasmatales</taxon>
        <taxon>Spiroplasmataceae</taxon>
        <taxon>Spiroplasma</taxon>
    </lineage>
</organism>
<dbReference type="InterPro" id="IPR037143">
    <property type="entry name" value="4-PPantetheinyl_Trfase_dom_sf"/>
</dbReference>
<dbReference type="GO" id="GO:0006633">
    <property type="term" value="P:fatty acid biosynthetic process"/>
    <property type="evidence" value="ECO:0007669"/>
    <property type="project" value="InterPro"/>
</dbReference>
<dbReference type="AlphaFoldDB" id="W6A7Y5"/>
<keyword evidence="6" id="KW-1185">Reference proteome</keyword>
<dbReference type="InterPro" id="IPR008278">
    <property type="entry name" value="4-PPantetheinyl_Trfase_dom"/>
</dbReference>
<evidence type="ECO:0000256" key="3">
    <source>
        <dbReference type="ARBA" id="ARBA00022842"/>
    </source>
</evidence>
<dbReference type="Gene3D" id="3.90.470.20">
    <property type="entry name" value="4'-phosphopantetheinyl transferase domain"/>
    <property type="match status" value="1"/>
</dbReference>